<keyword evidence="1" id="KW-0812">Transmembrane</keyword>
<reference evidence="2 3" key="1">
    <citation type="submission" date="2014-10" db="EMBL/GenBank/DDBJ databases">
        <authorList>
            <person name="Seo M.-J."/>
            <person name="Seok Y.J."/>
            <person name="Cha I.-T."/>
        </authorList>
    </citation>
    <scope>NUCLEOTIDE SEQUENCE [LARGE SCALE GENOMIC DNA]</scope>
    <source>
        <strain evidence="2 3">NEU</strain>
    </source>
</reference>
<sequence length="95" mass="9735">MTTLTWRYRGGVAARAVAAIAGGYVLTAIASALIAIALPLPRADAVTLATLLSFVVYTCVILWVFATGSALRAWVGVVATSSVLGAVLWIAGRAS</sequence>
<feature type="transmembrane region" description="Helical" evidence="1">
    <location>
        <begin position="12"/>
        <end position="38"/>
    </location>
</feature>
<keyword evidence="1" id="KW-0472">Membrane</keyword>
<accession>A0A1S2NG24</accession>
<evidence type="ECO:0000313" key="3">
    <source>
        <dbReference type="Proteomes" id="UP000180246"/>
    </source>
</evidence>
<comment type="caution">
    <text evidence="2">The sequence shown here is derived from an EMBL/GenBank/DDBJ whole genome shotgun (WGS) entry which is preliminary data.</text>
</comment>
<dbReference type="EMBL" id="JRYB01000001">
    <property type="protein sequence ID" value="OIJ43985.1"/>
    <property type="molecule type" value="Genomic_DNA"/>
</dbReference>
<organism evidence="2 3">
    <name type="scientific">Massilia timonae</name>
    <dbReference type="NCBI Taxonomy" id="47229"/>
    <lineage>
        <taxon>Bacteria</taxon>
        <taxon>Pseudomonadati</taxon>
        <taxon>Pseudomonadota</taxon>
        <taxon>Betaproteobacteria</taxon>
        <taxon>Burkholderiales</taxon>
        <taxon>Oxalobacteraceae</taxon>
        <taxon>Telluria group</taxon>
        <taxon>Massilia</taxon>
    </lineage>
</organism>
<evidence type="ECO:0000256" key="1">
    <source>
        <dbReference type="SAM" id="Phobius"/>
    </source>
</evidence>
<dbReference type="Proteomes" id="UP000180246">
    <property type="component" value="Unassembled WGS sequence"/>
</dbReference>
<keyword evidence="1" id="KW-1133">Transmembrane helix</keyword>
<feature type="transmembrane region" description="Helical" evidence="1">
    <location>
        <begin position="71"/>
        <end position="91"/>
    </location>
</feature>
<protein>
    <submittedName>
        <fullName evidence="2">Putative membrane protein</fullName>
    </submittedName>
</protein>
<dbReference type="AlphaFoldDB" id="A0A1S2NG24"/>
<name>A0A1S2NG24_9BURK</name>
<evidence type="ECO:0000313" key="2">
    <source>
        <dbReference type="EMBL" id="OIJ43985.1"/>
    </source>
</evidence>
<proteinExistence type="predicted"/>
<dbReference type="RefSeq" id="WP_005669741.1">
    <property type="nucleotide sequence ID" value="NZ_CAUQYF010000063.1"/>
</dbReference>
<gene>
    <name evidence="2" type="ORF">LO55_4653</name>
</gene>
<feature type="transmembrane region" description="Helical" evidence="1">
    <location>
        <begin position="45"/>
        <end position="65"/>
    </location>
</feature>